<dbReference type="InterPro" id="IPR052895">
    <property type="entry name" value="HetReg/Transcr_Mod"/>
</dbReference>
<dbReference type="EMBL" id="JAVRRG010000047">
    <property type="protein sequence ID" value="KAK5093131.1"/>
    <property type="molecule type" value="Genomic_DNA"/>
</dbReference>
<protein>
    <recommendedName>
        <fullName evidence="1">Heterokaryon incompatibility domain-containing protein</fullName>
    </recommendedName>
</protein>
<sequence length="502" mass="55534">MQRIYEISFKDLARANCFDLGADEAQVKRFRLIDCEAFTEADTLSIVECDALEDVAYSAISYVWRSNTVTNNDNLSDSFSVLVSDDDTPGAPISIDVLRAACRAALPVSSYIWLDQLCILQRSKEDRSWQISHMHEIYQKCRRCIIMPAGLQRLARLDEETNWILRAWTLQEALCSVAYCLFEWTLGTCKVDGLTTGTILAVENTKAGLLELNETLQAATTSFLRVQGQSDTGNYFRVAIFGQQRAPVLTLLGAMKLPTQEAREAAIWRSALMRTSSRPIDMIFSIMGLFDVTLDPSAYGKNERERATVDLARAVIAKGGGATWLLSSLNAPPLRDMQTMPSFPETSVDGDPEYLTSEGPKKAWDVVGADVAWTLINFPQSTVNACGKLMISTLFSTLSTLSPCTEPSNSPFDRKETNFIVVRDNNGKIFTAKSLGRLDGTHAAIVGKINHYQLPATSARATRYSTVAMLVAASGEHWRPTGWLQLTAEDVVNWPARQVVVV</sequence>
<dbReference type="Pfam" id="PF06985">
    <property type="entry name" value="HET"/>
    <property type="match status" value="1"/>
</dbReference>
<gene>
    <name evidence="2" type="ORF">LTR24_004534</name>
</gene>
<dbReference type="PANTHER" id="PTHR24148">
    <property type="entry name" value="ANKYRIN REPEAT DOMAIN-CONTAINING PROTEIN 39 HOMOLOG-RELATED"/>
    <property type="match status" value="1"/>
</dbReference>
<evidence type="ECO:0000259" key="1">
    <source>
        <dbReference type="Pfam" id="PF06985"/>
    </source>
</evidence>
<dbReference type="InterPro" id="IPR010730">
    <property type="entry name" value="HET"/>
</dbReference>
<proteinExistence type="predicted"/>
<evidence type="ECO:0000313" key="2">
    <source>
        <dbReference type="EMBL" id="KAK5093131.1"/>
    </source>
</evidence>
<dbReference type="PANTHER" id="PTHR24148:SF64">
    <property type="entry name" value="HETEROKARYON INCOMPATIBILITY DOMAIN-CONTAINING PROTEIN"/>
    <property type="match status" value="1"/>
</dbReference>
<dbReference type="Proteomes" id="UP001345013">
    <property type="component" value="Unassembled WGS sequence"/>
</dbReference>
<name>A0ABR0KBL2_9EURO</name>
<accession>A0ABR0KBL2</accession>
<organism evidence="2 3">
    <name type="scientific">Lithohypha guttulata</name>
    <dbReference type="NCBI Taxonomy" id="1690604"/>
    <lineage>
        <taxon>Eukaryota</taxon>
        <taxon>Fungi</taxon>
        <taxon>Dikarya</taxon>
        <taxon>Ascomycota</taxon>
        <taxon>Pezizomycotina</taxon>
        <taxon>Eurotiomycetes</taxon>
        <taxon>Chaetothyriomycetidae</taxon>
        <taxon>Chaetothyriales</taxon>
        <taxon>Trichomeriaceae</taxon>
        <taxon>Lithohypha</taxon>
    </lineage>
</organism>
<evidence type="ECO:0000313" key="3">
    <source>
        <dbReference type="Proteomes" id="UP001345013"/>
    </source>
</evidence>
<feature type="domain" description="Heterokaryon incompatibility" evidence="1">
    <location>
        <begin position="57"/>
        <end position="147"/>
    </location>
</feature>
<reference evidence="2 3" key="1">
    <citation type="submission" date="2023-08" db="EMBL/GenBank/DDBJ databases">
        <title>Black Yeasts Isolated from many extreme environments.</title>
        <authorList>
            <person name="Coleine C."/>
            <person name="Stajich J.E."/>
            <person name="Selbmann L."/>
        </authorList>
    </citation>
    <scope>NUCLEOTIDE SEQUENCE [LARGE SCALE GENOMIC DNA]</scope>
    <source>
        <strain evidence="2 3">CCFEE 5885</strain>
    </source>
</reference>
<keyword evidence="3" id="KW-1185">Reference proteome</keyword>
<comment type="caution">
    <text evidence="2">The sequence shown here is derived from an EMBL/GenBank/DDBJ whole genome shotgun (WGS) entry which is preliminary data.</text>
</comment>